<gene>
    <name evidence="2" type="ORF">GTK09_09535</name>
</gene>
<dbReference type="RefSeq" id="WP_163462919.1">
    <property type="nucleotide sequence ID" value="NZ_JAAAMG010000006.1"/>
</dbReference>
<evidence type="ECO:0000313" key="2">
    <source>
        <dbReference type="EMBL" id="NDW04669.1"/>
    </source>
</evidence>
<dbReference type="AlphaFoldDB" id="A0A6N9T4C9"/>
<comment type="caution">
    <text evidence="2">The sequence shown here is derived from an EMBL/GenBank/DDBJ whole genome shotgun (WGS) entry which is preliminary data.</text>
</comment>
<proteinExistence type="predicted"/>
<keyword evidence="3" id="KW-1185">Reference proteome</keyword>
<evidence type="ECO:0000313" key="3">
    <source>
        <dbReference type="Proteomes" id="UP000469011"/>
    </source>
</evidence>
<sequence length="231" mass="26325">MIKQPEILGRSRWRVFAVYPNGEKKKQPRLQVIPKTIAQNFELESGSEATIFIKNENNNLFRTFNTKLFSGTEFEIPEDIFLNGNSFLCEMAFDLSGSDIESNNESPTERETLGKIRVSLKLKQFHIQQGTTECALTGDGIIASLEAAHIFPWSIANHAQRRHIENTLLLSATAHRLFDAGLINISEEGIVVCEFDISKSSLKSVKEKLGYLSPHKREFIRLRNTTHKKYR</sequence>
<feature type="domain" description="HNH nuclease" evidence="1">
    <location>
        <begin position="134"/>
        <end position="185"/>
    </location>
</feature>
<dbReference type="InterPro" id="IPR003615">
    <property type="entry name" value="HNH_nuc"/>
</dbReference>
<accession>A0A6N9T4C9</accession>
<dbReference type="EMBL" id="JAAAMG010000006">
    <property type="protein sequence ID" value="NDW04669.1"/>
    <property type="molecule type" value="Genomic_DNA"/>
</dbReference>
<name>A0A6N9T4C9_9HYPH</name>
<protein>
    <recommendedName>
        <fullName evidence="1">HNH nuclease domain-containing protein</fullName>
    </recommendedName>
</protein>
<dbReference type="Pfam" id="PF13391">
    <property type="entry name" value="HNH_2"/>
    <property type="match status" value="1"/>
</dbReference>
<reference evidence="2 3" key="1">
    <citation type="submission" date="2020-01" db="EMBL/GenBank/DDBJ databases">
        <title>Jiella pacifica sp. nov.</title>
        <authorList>
            <person name="Xue Z."/>
            <person name="Zhu S."/>
            <person name="Chen J."/>
            <person name="Yang J."/>
        </authorList>
    </citation>
    <scope>NUCLEOTIDE SEQUENCE [LARGE SCALE GENOMIC DNA]</scope>
    <source>
        <strain evidence="2 3">40Bstr34</strain>
    </source>
</reference>
<organism evidence="2 3">
    <name type="scientific">Jiella pacifica</name>
    <dbReference type="NCBI Taxonomy" id="2696469"/>
    <lineage>
        <taxon>Bacteria</taxon>
        <taxon>Pseudomonadati</taxon>
        <taxon>Pseudomonadota</taxon>
        <taxon>Alphaproteobacteria</taxon>
        <taxon>Hyphomicrobiales</taxon>
        <taxon>Aurantimonadaceae</taxon>
        <taxon>Jiella</taxon>
    </lineage>
</organism>
<dbReference type="Proteomes" id="UP000469011">
    <property type="component" value="Unassembled WGS sequence"/>
</dbReference>
<evidence type="ECO:0000259" key="1">
    <source>
        <dbReference type="Pfam" id="PF13391"/>
    </source>
</evidence>